<name>A0A6G0X1Z1_9STRA</name>
<evidence type="ECO:0000256" key="6">
    <source>
        <dbReference type="ARBA" id="ARBA00049737"/>
    </source>
</evidence>
<keyword evidence="10" id="KW-1185">Reference proteome</keyword>
<feature type="transmembrane region" description="Helical" evidence="7">
    <location>
        <begin position="170"/>
        <end position="194"/>
    </location>
</feature>
<dbReference type="AlphaFoldDB" id="A0A6G0X1Z1"/>
<evidence type="ECO:0000313" key="9">
    <source>
        <dbReference type="EMBL" id="KAF0733883.1"/>
    </source>
</evidence>
<feature type="transmembrane region" description="Helical" evidence="7">
    <location>
        <begin position="145"/>
        <end position="163"/>
    </location>
</feature>
<keyword evidence="3 7" id="KW-0812">Transmembrane</keyword>
<feature type="domain" description="TM7S3/TM198-like" evidence="8">
    <location>
        <begin position="95"/>
        <end position="293"/>
    </location>
</feature>
<dbReference type="GO" id="GO:0005886">
    <property type="term" value="C:plasma membrane"/>
    <property type="evidence" value="ECO:0007669"/>
    <property type="project" value="TreeGrafter"/>
</dbReference>
<dbReference type="PANTHER" id="PTHR31247">
    <property type="entry name" value="TRANSMEMBRANE PROTEIN 198 FAMILY MEMBER"/>
    <property type="match status" value="1"/>
</dbReference>
<organism evidence="9 10">
    <name type="scientific">Aphanomyces euteiches</name>
    <dbReference type="NCBI Taxonomy" id="100861"/>
    <lineage>
        <taxon>Eukaryota</taxon>
        <taxon>Sar</taxon>
        <taxon>Stramenopiles</taxon>
        <taxon>Oomycota</taxon>
        <taxon>Saprolegniomycetes</taxon>
        <taxon>Saprolegniales</taxon>
        <taxon>Verrucalvaceae</taxon>
        <taxon>Aphanomyces</taxon>
    </lineage>
</organism>
<sequence length="329" mass="36074">MCPPRPGAVPARILNFKGNVEVLPEKVIPRFSPHYSTNNMKNRISIALLALTLLFQCFAMAETAAQAAAASDFDDSVHDLFESAKGIKVGPSVVAVIAIVTGLLVALWGYKLFRPVMFICGFATGAVLGYMLAERIFGNKDYFTTAAWIMFVAVGLIVGVIVMNIWTLGVFACGAAAGVLLGFHVNTSFGYLIYPSSPETSLWICVIVLGLICGFAAVWFERPTLIIATSFFGATATVWGIGYFAGKYPNSVELEQWRTQAANGDYTYNIPNAWWYYLAGTFVFFLLAMYFQFNNSALGVFHQNPRKKNAQQEQYMAATPTRGNPISHV</sequence>
<comment type="similarity">
    <text evidence="2">Belongs to the TMEM198 family.</text>
</comment>
<dbReference type="VEuPathDB" id="FungiDB:AeMF1_001457"/>
<feature type="transmembrane region" description="Helical" evidence="7">
    <location>
        <begin position="225"/>
        <end position="245"/>
    </location>
</feature>
<protein>
    <recommendedName>
        <fullName evidence="6">Transmembrane protein 198</fullName>
    </recommendedName>
</protein>
<feature type="transmembrane region" description="Helical" evidence="7">
    <location>
        <begin position="200"/>
        <end position="220"/>
    </location>
</feature>
<reference evidence="9 10" key="1">
    <citation type="submission" date="2019-07" db="EMBL/GenBank/DDBJ databases">
        <title>Genomics analysis of Aphanomyces spp. identifies a new class of oomycete effector associated with host adaptation.</title>
        <authorList>
            <person name="Gaulin E."/>
        </authorList>
    </citation>
    <scope>NUCLEOTIDE SEQUENCE [LARGE SCALE GENOMIC DNA]</scope>
    <source>
        <strain evidence="9 10">ATCC 201684</strain>
    </source>
</reference>
<accession>A0A6G0X1Z1</accession>
<feature type="transmembrane region" description="Helical" evidence="7">
    <location>
        <begin position="89"/>
        <end position="109"/>
    </location>
</feature>
<evidence type="ECO:0000256" key="7">
    <source>
        <dbReference type="SAM" id="Phobius"/>
    </source>
</evidence>
<dbReference type="PANTHER" id="PTHR31247:SF5">
    <property type="entry name" value="DUF4203 DOMAIN-CONTAINING PROTEIN"/>
    <property type="match status" value="1"/>
</dbReference>
<dbReference type="Pfam" id="PF13886">
    <property type="entry name" value="TM7S3_TM198"/>
    <property type="match status" value="1"/>
</dbReference>
<dbReference type="InterPro" id="IPR040236">
    <property type="entry name" value="TMEM198"/>
</dbReference>
<gene>
    <name evidence="9" type="ORF">Ae201684_009441</name>
</gene>
<evidence type="ECO:0000313" key="10">
    <source>
        <dbReference type="Proteomes" id="UP000481153"/>
    </source>
</evidence>
<evidence type="ECO:0000256" key="3">
    <source>
        <dbReference type="ARBA" id="ARBA00022692"/>
    </source>
</evidence>
<dbReference type="Proteomes" id="UP000481153">
    <property type="component" value="Unassembled WGS sequence"/>
</dbReference>
<dbReference type="EMBL" id="VJMJ01000119">
    <property type="protein sequence ID" value="KAF0733883.1"/>
    <property type="molecule type" value="Genomic_DNA"/>
</dbReference>
<proteinExistence type="inferred from homology"/>
<evidence type="ECO:0000256" key="1">
    <source>
        <dbReference type="ARBA" id="ARBA00004141"/>
    </source>
</evidence>
<evidence type="ECO:0000256" key="2">
    <source>
        <dbReference type="ARBA" id="ARBA00006244"/>
    </source>
</evidence>
<evidence type="ECO:0000259" key="8">
    <source>
        <dbReference type="Pfam" id="PF13886"/>
    </source>
</evidence>
<dbReference type="InterPro" id="IPR025256">
    <property type="entry name" value="TM7S3/TM198-like_dom"/>
</dbReference>
<comment type="subcellular location">
    <subcellularLocation>
        <location evidence="1">Membrane</location>
        <topology evidence="1">Multi-pass membrane protein</topology>
    </subcellularLocation>
</comment>
<comment type="caution">
    <text evidence="9">The sequence shown here is derived from an EMBL/GenBank/DDBJ whole genome shotgun (WGS) entry which is preliminary data.</text>
</comment>
<evidence type="ECO:0000256" key="4">
    <source>
        <dbReference type="ARBA" id="ARBA00022989"/>
    </source>
</evidence>
<keyword evidence="5 7" id="KW-0472">Membrane</keyword>
<feature type="transmembrane region" description="Helical" evidence="7">
    <location>
        <begin position="116"/>
        <end position="133"/>
    </location>
</feature>
<feature type="transmembrane region" description="Helical" evidence="7">
    <location>
        <begin position="46"/>
        <end position="69"/>
    </location>
</feature>
<evidence type="ECO:0000256" key="5">
    <source>
        <dbReference type="ARBA" id="ARBA00023136"/>
    </source>
</evidence>
<feature type="transmembrane region" description="Helical" evidence="7">
    <location>
        <begin position="274"/>
        <end position="293"/>
    </location>
</feature>
<keyword evidence="4 7" id="KW-1133">Transmembrane helix</keyword>